<gene>
    <name evidence="2" type="ORF">D8855_08595</name>
</gene>
<evidence type="ECO:0000313" key="3">
    <source>
        <dbReference type="Proteomes" id="UP000277742"/>
    </source>
</evidence>
<proteinExistence type="predicted"/>
<feature type="transmembrane region" description="Helical" evidence="1">
    <location>
        <begin position="12"/>
        <end position="34"/>
    </location>
</feature>
<dbReference type="EMBL" id="RJNR01000016">
    <property type="protein sequence ID" value="RSI79392.1"/>
    <property type="molecule type" value="Genomic_DNA"/>
</dbReference>
<evidence type="ECO:0000313" key="2">
    <source>
        <dbReference type="EMBL" id="RSI79392.1"/>
    </source>
</evidence>
<accession>A0A3R9JFZ3</accession>
<dbReference type="Proteomes" id="UP000277742">
    <property type="component" value="Unassembled WGS sequence"/>
</dbReference>
<keyword evidence="1" id="KW-0472">Membrane</keyword>
<protein>
    <submittedName>
        <fullName evidence="2">Uncharacterized protein</fullName>
    </submittedName>
</protein>
<reference evidence="2 3" key="1">
    <citation type="submission" date="2018-11" db="EMBL/GenBank/DDBJ databases">
        <title>Species Designations Belie Phenotypic and Genotypic Heterogeneity in Oral Streptococci.</title>
        <authorList>
            <person name="Velsko I."/>
        </authorList>
    </citation>
    <scope>NUCLEOTIDE SEQUENCE [LARGE SCALE GENOMIC DNA]</scope>
    <source>
        <strain evidence="2 3">BCA12</strain>
    </source>
</reference>
<sequence length="41" mass="4675">MLGDLLYLNFNFEGVICMSLIALAIYCIFSFIILKGEKNEN</sequence>
<name>A0A3R9JFZ3_STRMT</name>
<comment type="caution">
    <text evidence="2">The sequence shown here is derived from an EMBL/GenBank/DDBJ whole genome shotgun (WGS) entry which is preliminary data.</text>
</comment>
<keyword evidence="1" id="KW-0812">Transmembrane</keyword>
<evidence type="ECO:0000256" key="1">
    <source>
        <dbReference type="SAM" id="Phobius"/>
    </source>
</evidence>
<keyword evidence="1" id="KW-1133">Transmembrane helix</keyword>
<organism evidence="2 3">
    <name type="scientific">Streptococcus mitis</name>
    <dbReference type="NCBI Taxonomy" id="28037"/>
    <lineage>
        <taxon>Bacteria</taxon>
        <taxon>Bacillati</taxon>
        <taxon>Bacillota</taxon>
        <taxon>Bacilli</taxon>
        <taxon>Lactobacillales</taxon>
        <taxon>Streptococcaceae</taxon>
        <taxon>Streptococcus</taxon>
        <taxon>Streptococcus mitis group</taxon>
    </lineage>
</organism>
<dbReference type="AlphaFoldDB" id="A0A3R9JFZ3"/>